<evidence type="ECO:0000256" key="3">
    <source>
        <dbReference type="ARBA" id="ARBA00022833"/>
    </source>
</evidence>
<dbReference type="GO" id="GO:0008270">
    <property type="term" value="F:zinc ion binding"/>
    <property type="evidence" value="ECO:0007669"/>
    <property type="project" value="UniProtKB-KW"/>
</dbReference>
<evidence type="ECO:0000256" key="2">
    <source>
        <dbReference type="ARBA" id="ARBA00022771"/>
    </source>
</evidence>
<dbReference type="PANTHER" id="PTHR25465:SF73">
    <property type="entry name" value="E3 UBIQUITIN_ISG15 LIGASE TRIM25 ISOFORM X1"/>
    <property type="match status" value="1"/>
</dbReference>
<evidence type="ECO:0000256" key="1">
    <source>
        <dbReference type="ARBA" id="ARBA00022723"/>
    </source>
</evidence>
<dbReference type="SMART" id="SM00184">
    <property type="entry name" value="RING"/>
    <property type="match status" value="1"/>
</dbReference>
<dbReference type="SUPFAM" id="SSF57850">
    <property type="entry name" value="RING/U-box"/>
    <property type="match status" value="1"/>
</dbReference>
<organism evidence="6 7">
    <name type="scientific">Oryzias sinensis</name>
    <name type="common">Chinese medaka</name>
    <dbReference type="NCBI Taxonomy" id="183150"/>
    <lineage>
        <taxon>Eukaryota</taxon>
        <taxon>Metazoa</taxon>
        <taxon>Chordata</taxon>
        <taxon>Craniata</taxon>
        <taxon>Vertebrata</taxon>
        <taxon>Euteleostomi</taxon>
        <taxon>Actinopterygii</taxon>
        <taxon>Neopterygii</taxon>
        <taxon>Teleostei</taxon>
        <taxon>Neoteleostei</taxon>
        <taxon>Acanthomorphata</taxon>
        <taxon>Ovalentaria</taxon>
        <taxon>Atherinomorphae</taxon>
        <taxon>Beloniformes</taxon>
        <taxon>Adrianichthyidae</taxon>
        <taxon>Oryziinae</taxon>
        <taxon>Oryzias</taxon>
    </lineage>
</organism>
<dbReference type="InterPro" id="IPR027370">
    <property type="entry name" value="Znf-RING_euk"/>
</dbReference>
<proteinExistence type="predicted"/>
<dbReference type="AlphaFoldDB" id="A0A8C8DY77"/>
<dbReference type="PANTHER" id="PTHR25465">
    <property type="entry name" value="B-BOX DOMAIN CONTAINING"/>
    <property type="match status" value="1"/>
</dbReference>
<dbReference type="Ensembl" id="ENSOSIT00000040391.1">
    <property type="protein sequence ID" value="ENSOSIP00000038312.1"/>
    <property type="gene ID" value="ENSOSIG00000018928.1"/>
</dbReference>
<dbReference type="InterPro" id="IPR017907">
    <property type="entry name" value="Znf_RING_CS"/>
</dbReference>
<keyword evidence="7" id="KW-1185">Reference proteome</keyword>
<dbReference type="Pfam" id="PF13445">
    <property type="entry name" value="zf-RING_UBOX"/>
    <property type="match status" value="1"/>
</dbReference>
<evidence type="ECO:0000313" key="7">
    <source>
        <dbReference type="Proteomes" id="UP000694383"/>
    </source>
</evidence>
<sequence>MASARSEQSSVLQEELTCPVCLDLYRDPHLLPCGHNFCKNCLDRLKRQAERGRLRCPECRDSHRCSTNFQKNFKLTGEAEVGGPIGEQVFQIFCSDSVPKEPLWSDKSGAGSHFLRFSEVPADMKKTLTEDSAQ</sequence>
<dbReference type="PROSITE" id="PS50089">
    <property type="entry name" value="ZF_RING_2"/>
    <property type="match status" value="1"/>
</dbReference>
<evidence type="ECO:0000259" key="5">
    <source>
        <dbReference type="PROSITE" id="PS50089"/>
    </source>
</evidence>
<evidence type="ECO:0000256" key="4">
    <source>
        <dbReference type="PROSITE-ProRule" id="PRU00175"/>
    </source>
</evidence>
<reference evidence="6" key="2">
    <citation type="submission" date="2025-09" db="UniProtKB">
        <authorList>
            <consortium name="Ensembl"/>
        </authorList>
    </citation>
    <scope>IDENTIFICATION</scope>
</reference>
<feature type="domain" description="RING-type" evidence="5">
    <location>
        <begin position="18"/>
        <end position="60"/>
    </location>
</feature>
<dbReference type="GeneTree" id="ENSGT00940000163587"/>
<keyword evidence="2 4" id="KW-0863">Zinc-finger</keyword>
<keyword evidence="1" id="KW-0479">Metal-binding</keyword>
<name>A0A8C8DY77_9TELE</name>
<dbReference type="InterPro" id="IPR013083">
    <property type="entry name" value="Znf_RING/FYVE/PHD"/>
</dbReference>
<dbReference type="InterPro" id="IPR001841">
    <property type="entry name" value="Znf_RING"/>
</dbReference>
<accession>A0A8C8DY77</accession>
<dbReference type="Gene3D" id="3.30.40.10">
    <property type="entry name" value="Zinc/RING finger domain, C3HC4 (zinc finger)"/>
    <property type="match status" value="1"/>
</dbReference>
<evidence type="ECO:0000313" key="6">
    <source>
        <dbReference type="Ensembl" id="ENSOSIP00000038312.1"/>
    </source>
</evidence>
<dbReference type="InterPro" id="IPR051051">
    <property type="entry name" value="E3_ubiq-ligase_TRIM/RNF"/>
</dbReference>
<dbReference type="Proteomes" id="UP000694383">
    <property type="component" value="Unplaced"/>
</dbReference>
<keyword evidence="3" id="KW-0862">Zinc</keyword>
<protein>
    <recommendedName>
        <fullName evidence="5">RING-type domain-containing protein</fullName>
    </recommendedName>
</protein>
<reference evidence="6" key="1">
    <citation type="submission" date="2025-08" db="UniProtKB">
        <authorList>
            <consortium name="Ensembl"/>
        </authorList>
    </citation>
    <scope>IDENTIFICATION</scope>
</reference>
<dbReference type="PROSITE" id="PS00518">
    <property type="entry name" value="ZF_RING_1"/>
    <property type="match status" value="1"/>
</dbReference>